<accession>A0A6M1T5N6</accession>
<comment type="caution">
    <text evidence="2">The sequence shown here is derived from an EMBL/GenBank/DDBJ whole genome shotgun (WGS) entry which is preliminary data.</text>
</comment>
<gene>
    <name evidence="2" type="ORF">G3569_09475</name>
</gene>
<dbReference type="Proteomes" id="UP000479132">
    <property type="component" value="Unassembled WGS sequence"/>
</dbReference>
<keyword evidence="3" id="KW-1185">Reference proteome</keyword>
<evidence type="ECO:0000313" key="3">
    <source>
        <dbReference type="Proteomes" id="UP000479132"/>
    </source>
</evidence>
<name>A0A6M1T5N6_9BACT</name>
<dbReference type="RefSeq" id="WP_165268478.1">
    <property type="nucleotide sequence ID" value="NZ_JAALLS010000011.1"/>
</dbReference>
<feature type="region of interest" description="Disordered" evidence="1">
    <location>
        <begin position="19"/>
        <end position="76"/>
    </location>
</feature>
<reference evidence="2 3" key="1">
    <citation type="submission" date="2020-02" db="EMBL/GenBank/DDBJ databases">
        <title>Aliifodinibius halophilus 2W32, complete genome.</title>
        <authorList>
            <person name="Li Y."/>
            <person name="Wu S."/>
        </authorList>
    </citation>
    <scope>NUCLEOTIDE SEQUENCE [LARGE SCALE GENOMIC DNA]</scope>
    <source>
        <strain evidence="2 3">2W32</strain>
    </source>
</reference>
<feature type="compositionally biased region" description="Polar residues" evidence="1">
    <location>
        <begin position="40"/>
        <end position="58"/>
    </location>
</feature>
<evidence type="ECO:0000313" key="2">
    <source>
        <dbReference type="EMBL" id="NGP88585.1"/>
    </source>
</evidence>
<sequence length="76" mass="8328">MNSIVRELGELVGALNESDRQWAKGANGNDYPKNKAESKFGSNPMSEQQKVNSSQNSKENGRDLITFDGDADFSGF</sequence>
<evidence type="ECO:0000256" key="1">
    <source>
        <dbReference type="SAM" id="MobiDB-lite"/>
    </source>
</evidence>
<protein>
    <submittedName>
        <fullName evidence="2">Uncharacterized protein</fullName>
    </submittedName>
</protein>
<dbReference type="EMBL" id="JAALLS010000011">
    <property type="protein sequence ID" value="NGP88585.1"/>
    <property type="molecule type" value="Genomic_DNA"/>
</dbReference>
<dbReference type="AlphaFoldDB" id="A0A6M1T5N6"/>
<organism evidence="2 3">
    <name type="scientific">Fodinibius halophilus</name>
    <dbReference type="NCBI Taxonomy" id="1736908"/>
    <lineage>
        <taxon>Bacteria</taxon>
        <taxon>Pseudomonadati</taxon>
        <taxon>Balneolota</taxon>
        <taxon>Balneolia</taxon>
        <taxon>Balneolales</taxon>
        <taxon>Balneolaceae</taxon>
        <taxon>Fodinibius</taxon>
    </lineage>
</organism>
<proteinExistence type="predicted"/>